<dbReference type="AlphaFoldDB" id="A0A8T0D1V1"/>
<proteinExistence type="predicted"/>
<gene>
    <name evidence="5" type="ORF">P879_09355</name>
</gene>
<dbReference type="GO" id="GO:0046935">
    <property type="term" value="F:1-phosphatidylinositol-3-kinase regulator activity"/>
    <property type="evidence" value="ECO:0007669"/>
    <property type="project" value="TreeGrafter"/>
</dbReference>
<sequence length="520" mass="56706">MDLPDVVNSPDRKTPCHLRTQSKHRYWKPRKKLSIRPRRSSSVAADKLPEESAHSSLTNELLGGVRGEALSPLPCNQPNAQCSRICSCSRQHSPCELPSRTLVDSSSLHRETTCMVLDKDDQVHHVHHIHHVHHVYHYHHHLPDLGILAQSDSTVPGFLSSTTSLKGQLCCSKDSGRPHNLPVTTPASCGCSLELVGTAAHSVSPEMLGIQQSIVTNVCPTHPDSGVSRSHTPNLPSQPRSSSMLLSPVPLASCRSSSSLCCPLYCSQQQQQQQQPHFGPGCTLHPIHESFATGEVIPVTDDCVAVPSQPSGSSDNSPPSRLTAHSHDPCALTSTTPGRLTVANCVQPVASNSLTLGSEPVIPRSQQRANESATSALPSTSPTSVERTLAPLPVRTSAIVAPMQSTRISRTGRTLTSSIPFSATDLQQSRLSFQRSMLELRKMGWYWGPLTFQEAQVLLAKRPDGTFLVRDSGHDTYILSLSFRVRGETYHTRIEHSLAFIRTEFVASPIDAHVHRRARA</sequence>
<evidence type="ECO:0000256" key="3">
    <source>
        <dbReference type="SAM" id="MobiDB-lite"/>
    </source>
</evidence>
<dbReference type="Pfam" id="PF00017">
    <property type="entry name" value="SH2"/>
    <property type="match status" value="1"/>
</dbReference>
<feature type="domain" description="SH2" evidence="4">
    <location>
        <begin position="445"/>
        <end position="495"/>
    </location>
</feature>
<dbReference type="GO" id="GO:0005942">
    <property type="term" value="C:phosphatidylinositol 3-kinase complex"/>
    <property type="evidence" value="ECO:0007669"/>
    <property type="project" value="TreeGrafter"/>
</dbReference>
<feature type="compositionally biased region" description="Low complexity" evidence="3">
    <location>
        <begin position="372"/>
        <end position="384"/>
    </location>
</feature>
<evidence type="ECO:0000313" key="6">
    <source>
        <dbReference type="Proteomes" id="UP000699462"/>
    </source>
</evidence>
<dbReference type="SUPFAM" id="SSF55550">
    <property type="entry name" value="SH2 domain"/>
    <property type="match status" value="1"/>
</dbReference>
<dbReference type="EMBL" id="JTDF01022415">
    <property type="protein sequence ID" value="KAF8560541.1"/>
    <property type="molecule type" value="Genomic_DNA"/>
</dbReference>
<dbReference type="InterPro" id="IPR036860">
    <property type="entry name" value="SH2_dom_sf"/>
</dbReference>
<dbReference type="PANTHER" id="PTHR10155">
    <property type="entry name" value="PHOSPHATIDYLINOSITOL 3-KINASE REGULATORY SUBUNIT"/>
    <property type="match status" value="1"/>
</dbReference>
<keyword evidence="1 2" id="KW-0727">SH2 domain</keyword>
<evidence type="ECO:0000313" key="5">
    <source>
        <dbReference type="EMBL" id="KAF8560541.1"/>
    </source>
</evidence>
<feature type="region of interest" description="Disordered" evidence="3">
    <location>
        <begin position="1"/>
        <end position="55"/>
    </location>
</feature>
<feature type="region of interest" description="Disordered" evidence="3">
    <location>
        <begin position="356"/>
        <end position="385"/>
    </location>
</feature>
<feature type="region of interest" description="Disordered" evidence="3">
    <location>
        <begin position="221"/>
        <end position="244"/>
    </location>
</feature>
<accession>A0A8T0D1V1</accession>
<feature type="compositionally biased region" description="Basic residues" evidence="3">
    <location>
        <begin position="20"/>
        <end position="39"/>
    </location>
</feature>
<reference evidence="5 6" key="1">
    <citation type="submission" date="2019-07" db="EMBL/GenBank/DDBJ databases">
        <title>Annotation for the trematode Paragonimus westermani.</title>
        <authorList>
            <person name="Choi Y.-J."/>
        </authorList>
    </citation>
    <scope>NUCLEOTIDE SEQUENCE [LARGE SCALE GENOMIC DNA]</scope>
    <source>
        <strain evidence="5">180907_Pwestermani</strain>
    </source>
</reference>
<comment type="caution">
    <text evidence="5">The sequence shown here is derived from an EMBL/GenBank/DDBJ whole genome shotgun (WGS) entry which is preliminary data.</text>
</comment>
<evidence type="ECO:0000256" key="1">
    <source>
        <dbReference type="ARBA" id="ARBA00022999"/>
    </source>
</evidence>
<evidence type="ECO:0000259" key="4">
    <source>
        <dbReference type="PROSITE" id="PS50001"/>
    </source>
</evidence>
<name>A0A8T0D1V1_9TREM</name>
<feature type="compositionally biased region" description="Polar residues" evidence="3">
    <location>
        <begin position="227"/>
        <end position="244"/>
    </location>
</feature>
<keyword evidence="6" id="KW-1185">Reference proteome</keyword>
<dbReference type="Gene3D" id="3.30.505.10">
    <property type="entry name" value="SH2 domain"/>
    <property type="match status" value="1"/>
</dbReference>
<evidence type="ECO:0000256" key="2">
    <source>
        <dbReference type="PROSITE-ProRule" id="PRU00191"/>
    </source>
</evidence>
<dbReference type="SMART" id="SM00252">
    <property type="entry name" value="SH2"/>
    <property type="match status" value="1"/>
</dbReference>
<protein>
    <recommendedName>
        <fullName evidence="4">SH2 domain-containing protein</fullName>
    </recommendedName>
</protein>
<dbReference type="PROSITE" id="PS50001">
    <property type="entry name" value="SH2"/>
    <property type="match status" value="1"/>
</dbReference>
<feature type="compositionally biased region" description="Polar residues" evidence="3">
    <location>
        <begin position="308"/>
        <end position="320"/>
    </location>
</feature>
<organism evidence="5 6">
    <name type="scientific">Paragonimus westermani</name>
    <dbReference type="NCBI Taxonomy" id="34504"/>
    <lineage>
        <taxon>Eukaryota</taxon>
        <taxon>Metazoa</taxon>
        <taxon>Spiralia</taxon>
        <taxon>Lophotrochozoa</taxon>
        <taxon>Platyhelminthes</taxon>
        <taxon>Trematoda</taxon>
        <taxon>Digenea</taxon>
        <taxon>Plagiorchiida</taxon>
        <taxon>Troglotremata</taxon>
        <taxon>Troglotrematidae</taxon>
        <taxon>Paragonimus</taxon>
    </lineage>
</organism>
<dbReference type="InterPro" id="IPR000980">
    <property type="entry name" value="SH2"/>
</dbReference>
<feature type="region of interest" description="Disordered" evidence="3">
    <location>
        <begin position="303"/>
        <end position="331"/>
    </location>
</feature>
<dbReference type="PANTHER" id="PTHR10155:SF32">
    <property type="entry name" value="LP02169P"/>
    <property type="match status" value="1"/>
</dbReference>
<dbReference type="Proteomes" id="UP000699462">
    <property type="component" value="Unassembled WGS sequence"/>
</dbReference>
<dbReference type="GO" id="GO:0046854">
    <property type="term" value="P:phosphatidylinositol phosphate biosynthetic process"/>
    <property type="evidence" value="ECO:0007669"/>
    <property type="project" value="TreeGrafter"/>
</dbReference>
<dbReference type="OrthoDB" id="5979828at2759"/>